<feature type="compositionally biased region" description="Acidic residues" evidence="6">
    <location>
        <begin position="584"/>
        <end position="602"/>
    </location>
</feature>
<evidence type="ECO:0000256" key="2">
    <source>
        <dbReference type="ARBA" id="ARBA00022490"/>
    </source>
</evidence>
<feature type="compositionally biased region" description="Acidic residues" evidence="6">
    <location>
        <begin position="306"/>
        <end position="324"/>
    </location>
</feature>
<evidence type="ECO:0000256" key="3">
    <source>
        <dbReference type="ARBA" id="ARBA00023069"/>
    </source>
</evidence>
<dbReference type="OrthoDB" id="272202at2759"/>
<evidence type="ECO:0000256" key="6">
    <source>
        <dbReference type="SAM" id="MobiDB-lite"/>
    </source>
</evidence>
<comment type="subcellular location">
    <subcellularLocation>
        <location evidence="1">Cytoplasm</location>
        <location evidence="1">Cytoskeleton</location>
        <location evidence="1">Cilium axoneme</location>
    </subcellularLocation>
</comment>
<feature type="compositionally biased region" description="Acidic residues" evidence="6">
    <location>
        <begin position="446"/>
        <end position="469"/>
    </location>
</feature>
<gene>
    <name evidence="7" type="ORF">LdCL_130008600</name>
</gene>
<name>A0A3S7WSD6_LEIDO</name>
<dbReference type="GO" id="GO:0001534">
    <property type="term" value="C:radial spoke"/>
    <property type="evidence" value="ECO:0007669"/>
    <property type="project" value="InterPro"/>
</dbReference>
<evidence type="ECO:0000256" key="4">
    <source>
        <dbReference type="ARBA" id="ARBA00023212"/>
    </source>
</evidence>
<dbReference type="GO" id="GO:0035082">
    <property type="term" value="P:axoneme assembly"/>
    <property type="evidence" value="ECO:0007669"/>
    <property type="project" value="TreeGrafter"/>
</dbReference>
<keyword evidence="5" id="KW-0966">Cell projection</keyword>
<feature type="compositionally biased region" description="Acidic residues" evidence="6">
    <location>
        <begin position="383"/>
        <end position="422"/>
    </location>
</feature>
<organism evidence="7 8">
    <name type="scientific">Leishmania donovani</name>
    <dbReference type="NCBI Taxonomy" id="5661"/>
    <lineage>
        <taxon>Eukaryota</taxon>
        <taxon>Discoba</taxon>
        <taxon>Euglenozoa</taxon>
        <taxon>Kinetoplastea</taxon>
        <taxon>Metakinetoplastina</taxon>
        <taxon>Trypanosomatida</taxon>
        <taxon>Trypanosomatidae</taxon>
        <taxon>Leishmaniinae</taxon>
        <taxon>Leishmania</taxon>
    </lineage>
</organism>
<keyword evidence="7" id="KW-0282">Flagellum</keyword>
<dbReference type="AlphaFoldDB" id="A0A3S7WSD6"/>
<accession>A0A3S7WSD6</accession>
<keyword evidence="4" id="KW-0206">Cytoskeleton</keyword>
<feature type="region of interest" description="Disordered" evidence="6">
    <location>
        <begin position="578"/>
        <end position="602"/>
    </location>
</feature>
<dbReference type="VEuPathDB" id="TriTrypDB:LDHU3_13.0440"/>
<keyword evidence="2" id="KW-0963">Cytoplasm</keyword>
<dbReference type="Proteomes" id="UP000274082">
    <property type="component" value="Chromosome 13"/>
</dbReference>
<protein>
    <submittedName>
        <fullName evidence="7">Flagellar radial spoke protein, putative</fullName>
    </submittedName>
</protein>
<evidence type="ECO:0000256" key="5">
    <source>
        <dbReference type="ARBA" id="ARBA00023273"/>
    </source>
</evidence>
<evidence type="ECO:0000313" key="8">
    <source>
        <dbReference type="Proteomes" id="UP000274082"/>
    </source>
</evidence>
<dbReference type="GO" id="GO:0060294">
    <property type="term" value="P:cilium movement involved in cell motility"/>
    <property type="evidence" value="ECO:0007669"/>
    <property type="project" value="InterPro"/>
</dbReference>
<dbReference type="VEuPathDB" id="TriTrypDB:LdCL_130008600"/>
<feature type="region of interest" description="Disordered" evidence="6">
    <location>
        <begin position="297"/>
        <end position="344"/>
    </location>
</feature>
<dbReference type="PANTHER" id="PTHR13159">
    <property type="entry name" value="RADIAL SPOKEHEAD-RELATED"/>
    <property type="match status" value="1"/>
</dbReference>
<dbReference type="Pfam" id="PF04712">
    <property type="entry name" value="Radial_spoke"/>
    <property type="match status" value="2"/>
</dbReference>
<dbReference type="VEuPathDB" id="TriTrypDB:LdBPK_130290.1"/>
<dbReference type="PANTHER" id="PTHR13159:SF0">
    <property type="entry name" value="RADIAL SPOKE HEAD 6 HOMOLOG A"/>
    <property type="match status" value="1"/>
</dbReference>
<feature type="compositionally biased region" description="Basic and acidic residues" evidence="6">
    <location>
        <begin position="325"/>
        <end position="335"/>
    </location>
</feature>
<feature type="region of interest" description="Disordered" evidence="6">
    <location>
        <begin position="366"/>
        <end position="490"/>
    </location>
</feature>
<sequence length="602" mass="67067">MASTALSAAELEAQFANAKAYLMRADKDGVSAYDQLTRLMELLLEENPENVAGDPSKLHEILSFIQTHSFACGESTSACYEATQVPAEELRRFEDNKKLFDLPAPEVRTVIEQPDPYTTITTTTVVPLKAPSFESVAAQNKYWTAAGCGLADEEAFLLDRSITNLAMEKNLQDIKFFGKIFGTHSDYFVLRTRRYLEAGETVYVETNTMGKPPRKKGMVPVQAEPGYVGVNRYTFWVTASPSDKWEKLPDVTPQQINAARETKRFFTGDLSASVAATFPWGEAAYLRAQLARITSSTTIAPQGALEEPEPEQETEEDEDEDAEDGAQRKPKEAKYKPLVVPSPDYGEEEVDVAQLTIDRWVHAEGYIYKNGRQTKVPEKPEPEEGEGEGEEEAEPEPAEPEADAQGEEEEEEGEPEEDEEVELFAPIQNDHLYGVVDIPQPPPAINDEDEEEEEEPEEEPEEEGEEERGEPDNTPLKPLRDDDVPDDDPTKMKIACWTMRVENNVSKAHRMAVVQSLRWPGATAYAAEGGKRWSCVYFGNGMKKTDAAFTPPPAPPVQSECADITEVEDPTATVEKLVRRGEEIPEADSEAEPDELEEEEDS</sequence>
<reference evidence="7 8" key="1">
    <citation type="journal article" date="2018" name="Sci. Rep.">
        <title>A complete Leishmania donovani reference genome identifies novel genetic variations associated with virulence.</title>
        <authorList>
            <person name="Lypaczewski P."/>
            <person name="Hoshizaki J."/>
            <person name="Zhang W.-W."/>
            <person name="McCall L.-I."/>
            <person name="Torcivia-Rodriguez J."/>
            <person name="Simonyan V."/>
            <person name="Kaur A."/>
            <person name="Dewar K."/>
            <person name="Matlashewski G."/>
        </authorList>
    </citation>
    <scope>NUCLEOTIDE SEQUENCE [LARGE SCALE GENOMIC DNA]</scope>
    <source>
        <strain evidence="7 8">LdCL</strain>
    </source>
</reference>
<keyword evidence="3" id="KW-0969">Cilium</keyword>
<evidence type="ECO:0000256" key="1">
    <source>
        <dbReference type="ARBA" id="ARBA00004430"/>
    </source>
</evidence>
<keyword evidence="8" id="KW-1185">Reference proteome</keyword>
<dbReference type="InterPro" id="IPR006802">
    <property type="entry name" value="Radial_spoke"/>
</dbReference>
<dbReference type="EMBL" id="CP029512">
    <property type="protein sequence ID" value="AYU77110.1"/>
    <property type="molecule type" value="Genomic_DNA"/>
</dbReference>
<evidence type="ECO:0000313" key="7">
    <source>
        <dbReference type="EMBL" id="AYU77110.1"/>
    </source>
</evidence>
<proteinExistence type="predicted"/>